<dbReference type="Proteomes" id="UP001221142">
    <property type="component" value="Unassembled WGS sequence"/>
</dbReference>
<dbReference type="PROSITE" id="PS50837">
    <property type="entry name" value="NACHT"/>
    <property type="match status" value="1"/>
</dbReference>
<feature type="region of interest" description="Disordered" evidence="2">
    <location>
        <begin position="55"/>
        <end position="79"/>
    </location>
</feature>
<gene>
    <name evidence="4" type="ORF">FB45DRAFT_1126924</name>
</gene>
<dbReference type="PANTHER" id="PTHR10039:SF17">
    <property type="entry name" value="FUNGAL STAND N-TERMINAL GOODBYE DOMAIN-CONTAINING PROTEIN-RELATED"/>
    <property type="match status" value="1"/>
</dbReference>
<dbReference type="InterPro" id="IPR056884">
    <property type="entry name" value="NPHP3-like_N"/>
</dbReference>
<sequence>MFSNGTQTQIRGGTFYSASGNIHIQHNHHSPITTLPSHATPGRCSIDWNTEERRRLTYGPVSSQSTADYSPPRLRDTSQPHRYLPSSAAPEGVFGHTPSTHNRDTPFNSNYVPPRDGQDQHGGHRTTIHSGGTYINGNVHHHFPGKSGFDTLHEAAQTAALHDDAESRPSCDTKTRRELLDQLELWCLRGRWEENADSEEEDSRMDTDSAAEPNILWLYGPAGAGKTAIMTSLAQRLRDKNRLGGTFFFRRNHHSKGISDARTLFTTLALQLAINVPELKVPISLAVEKDPTIVTRSMELQLRHLVVEPSRDLDDPSWTFLIDGLDECAGEGSQEEVLRLIGEFIPRFHPLRFVIASRPEIQIRTALEQPAWRGAYRAYNLLPATQEVKTYLYSAFARIRQDWSSRYQDVEFPDPWPSVEDIEHLVWKSSGYFIYANTIVKYVGDISSSHWPAELLSIIINDSSSKHAPYSPLDQLYFDILRATPRPRHERLIDILRVVCYFDMTPSQIENILQARKGDVALSLSGFRSLIDWPEHGTEGTVEAHHATFPDFLCDEARSAEFFVGHPGDLQHLACLIIEELGYRYQDKAKNRSDLFGFDHDTMKGLGYLLSKIQVDDDEIGRRLAQINPDFILCLLRWSDKDQGPLMDWVEKHAKGLYNQWQNYKTMAMYPTQTSGSNEPPSSVVVEVMLQIDECPVILRILRCTLLLHDLDIVSTRFLWGLSWEELHTAMVRLLPIINIAKKHKFNWRGLITEVLDRRMQTDTWLGETSWDLAVGCMELRHSIDSGFVPNVWTDDIQDYGRFIRGCPPDLRLLEMLRAFEPPNYGKDTESRHDHECYDILTWLEMFPYPPEDQIRRWTQIFAEECKRLGALGLGPVGDFEERWNRWQRRLDLSKRWKYREARRWWDSERR</sequence>
<dbReference type="PANTHER" id="PTHR10039">
    <property type="entry name" value="AMELOGENIN"/>
    <property type="match status" value="1"/>
</dbReference>
<evidence type="ECO:0000313" key="5">
    <source>
        <dbReference type="Proteomes" id="UP001221142"/>
    </source>
</evidence>
<proteinExistence type="predicted"/>
<evidence type="ECO:0000259" key="3">
    <source>
        <dbReference type="PROSITE" id="PS50837"/>
    </source>
</evidence>
<dbReference type="SUPFAM" id="SSF52540">
    <property type="entry name" value="P-loop containing nucleoside triphosphate hydrolases"/>
    <property type="match status" value="1"/>
</dbReference>
<dbReference type="AlphaFoldDB" id="A0AAD7B3B6"/>
<dbReference type="Gene3D" id="3.40.50.300">
    <property type="entry name" value="P-loop containing nucleotide triphosphate hydrolases"/>
    <property type="match status" value="1"/>
</dbReference>
<keyword evidence="1" id="KW-0677">Repeat</keyword>
<dbReference type="EMBL" id="JARKIF010000040">
    <property type="protein sequence ID" value="KAJ7609501.1"/>
    <property type="molecule type" value="Genomic_DNA"/>
</dbReference>
<keyword evidence="5" id="KW-1185">Reference proteome</keyword>
<evidence type="ECO:0000313" key="4">
    <source>
        <dbReference type="EMBL" id="KAJ7609501.1"/>
    </source>
</evidence>
<evidence type="ECO:0000256" key="2">
    <source>
        <dbReference type="SAM" id="MobiDB-lite"/>
    </source>
</evidence>
<dbReference type="InterPro" id="IPR027417">
    <property type="entry name" value="P-loop_NTPase"/>
</dbReference>
<organism evidence="4 5">
    <name type="scientific">Roridomyces roridus</name>
    <dbReference type="NCBI Taxonomy" id="1738132"/>
    <lineage>
        <taxon>Eukaryota</taxon>
        <taxon>Fungi</taxon>
        <taxon>Dikarya</taxon>
        <taxon>Basidiomycota</taxon>
        <taxon>Agaricomycotina</taxon>
        <taxon>Agaricomycetes</taxon>
        <taxon>Agaricomycetidae</taxon>
        <taxon>Agaricales</taxon>
        <taxon>Marasmiineae</taxon>
        <taxon>Mycenaceae</taxon>
        <taxon>Roridomyces</taxon>
    </lineage>
</organism>
<accession>A0AAD7B3B6</accession>
<feature type="domain" description="NACHT" evidence="3">
    <location>
        <begin position="214"/>
        <end position="359"/>
    </location>
</feature>
<comment type="caution">
    <text evidence="4">The sequence shown here is derived from an EMBL/GenBank/DDBJ whole genome shotgun (WGS) entry which is preliminary data.</text>
</comment>
<dbReference type="InterPro" id="IPR007111">
    <property type="entry name" value="NACHT_NTPase"/>
</dbReference>
<protein>
    <recommendedName>
        <fullName evidence="3">NACHT domain-containing protein</fullName>
    </recommendedName>
</protein>
<dbReference type="Pfam" id="PF24883">
    <property type="entry name" value="NPHP3_N"/>
    <property type="match status" value="1"/>
</dbReference>
<evidence type="ECO:0000256" key="1">
    <source>
        <dbReference type="ARBA" id="ARBA00022737"/>
    </source>
</evidence>
<name>A0AAD7B3B6_9AGAR</name>
<reference evidence="4" key="1">
    <citation type="submission" date="2023-03" db="EMBL/GenBank/DDBJ databases">
        <title>Massive genome expansion in bonnet fungi (Mycena s.s.) driven by repeated elements and novel gene families across ecological guilds.</title>
        <authorList>
            <consortium name="Lawrence Berkeley National Laboratory"/>
            <person name="Harder C.B."/>
            <person name="Miyauchi S."/>
            <person name="Viragh M."/>
            <person name="Kuo A."/>
            <person name="Thoen E."/>
            <person name="Andreopoulos B."/>
            <person name="Lu D."/>
            <person name="Skrede I."/>
            <person name="Drula E."/>
            <person name="Henrissat B."/>
            <person name="Morin E."/>
            <person name="Kohler A."/>
            <person name="Barry K."/>
            <person name="LaButti K."/>
            <person name="Morin E."/>
            <person name="Salamov A."/>
            <person name="Lipzen A."/>
            <person name="Mereny Z."/>
            <person name="Hegedus B."/>
            <person name="Baldrian P."/>
            <person name="Stursova M."/>
            <person name="Weitz H."/>
            <person name="Taylor A."/>
            <person name="Grigoriev I.V."/>
            <person name="Nagy L.G."/>
            <person name="Martin F."/>
            <person name="Kauserud H."/>
        </authorList>
    </citation>
    <scope>NUCLEOTIDE SEQUENCE</scope>
    <source>
        <strain evidence="4">9284</strain>
    </source>
</reference>